<dbReference type="KEGG" id="copr:Cop2CBH44_12580"/>
<dbReference type="RefSeq" id="WP_200755730.1">
    <property type="nucleotide sequence ID" value="NZ_AP023322.1"/>
</dbReference>
<evidence type="ECO:0000256" key="4">
    <source>
        <dbReference type="ARBA" id="ARBA00022692"/>
    </source>
</evidence>
<dbReference type="Pfam" id="PF13715">
    <property type="entry name" value="CarbopepD_reg_2"/>
    <property type="match status" value="1"/>
</dbReference>
<keyword evidence="5 7" id="KW-0472">Membrane</keyword>
<keyword evidence="11" id="KW-1185">Reference proteome</keyword>
<dbReference type="Pfam" id="PF07715">
    <property type="entry name" value="Plug"/>
    <property type="match status" value="1"/>
</dbReference>
<dbReference type="PROSITE" id="PS52016">
    <property type="entry name" value="TONB_DEPENDENT_REC_3"/>
    <property type="match status" value="1"/>
</dbReference>
<evidence type="ECO:0000256" key="1">
    <source>
        <dbReference type="ARBA" id="ARBA00004571"/>
    </source>
</evidence>
<dbReference type="AlphaFoldDB" id="A0A7G1HT18"/>
<evidence type="ECO:0000256" key="3">
    <source>
        <dbReference type="ARBA" id="ARBA00022452"/>
    </source>
</evidence>
<evidence type="ECO:0000256" key="7">
    <source>
        <dbReference type="PROSITE-ProRule" id="PRU01360"/>
    </source>
</evidence>
<dbReference type="InterPro" id="IPR008969">
    <property type="entry name" value="CarboxyPept-like_regulatory"/>
</dbReference>
<dbReference type="NCBIfam" id="TIGR04057">
    <property type="entry name" value="SusC_RagA_signa"/>
    <property type="match status" value="1"/>
</dbReference>
<evidence type="ECO:0000256" key="8">
    <source>
        <dbReference type="SAM" id="SignalP"/>
    </source>
</evidence>
<dbReference type="Gene3D" id="2.170.130.10">
    <property type="entry name" value="TonB-dependent receptor, plug domain"/>
    <property type="match status" value="1"/>
</dbReference>
<dbReference type="GO" id="GO:0009279">
    <property type="term" value="C:cell outer membrane"/>
    <property type="evidence" value="ECO:0007669"/>
    <property type="project" value="UniProtKB-SubCell"/>
</dbReference>
<dbReference type="InterPro" id="IPR023997">
    <property type="entry name" value="TonB-dep_OMP_SusC/RagA_CS"/>
</dbReference>
<dbReference type="InterPro" id="IPR036942">
    <property type="entry name" value="Beta-barrel_TonB_sf"/>
</dbReference>
<dbReference type="InterPro" id="IPR023996">
    <property type="entry name" value="TonB-dep_OMP_SusC/RagA"/>
</dbReference>
<proteinExistence type="inferred from homology"/>
<keyword evidence="2 7" id="KW-0813">Transport</keyword>
<accession>A0A7G1HT18</accession>
<dbReference type="InterPro" id="IPR039426">
    <property type="entry name" value="TonB-dep_rcpt-like"/>
</dbReference>
<comment type="similarity">
    <text evidence="7">Belongs to the TonB-dependent receptor family.</text>
</comment>
<keyword evidence="6 7" id="KW-0998">Cell outer membrane</keyword>
<dbReference type="Proteomes" id="UP000594042">
    <property type="component" value="Chromosome"/>
</dbReference>
<comment type="subcellular location">
    <subcellularLocation>
        <location evidence="1 7">Cell outer membrane</location>
        <topology evidence="1 7">Multi-pass membrane protein</topology>
    </subcellularLocation>
</comment>
<dbReference type="Gene3D" id="2.60.40.1120">
    <property type="entry name" value="Carboxypeptidase-like, regulatory domain"/>
    <property type="match status" value="1"/>
</dbReference>
<gene>
    <name evidence="10" type="ORF">Cop2CBH44_12580</name>
</gene>
<evidence type="ECO:0000256" key="6">
    <source>
        <dbReference type="ARBA" id="ARBA00023237"/>
    </source>
</evidence>
<sequence>MNNIARILCIFLLGFISFNVLAQNALGTFTIKGTVVDTSGEPVIGATVKIKDTTTATITDVNASFSMLVSGKDVKLVASFIGYQSKEITVKKGEAPIRFVLAEDAQNLDEVVIVGYGTQKKSSLTSSVEVIRGEDLLQMPTANLDEALNGQVAGLQVMSSTGDPSSAKEADIRIRGVIGAPLLVIDGVPRFGNNTSDGEMRLSDLNPDDIESISVLKDAAAAAVYGARAANGVILVKTKRGANANQKVRVNYRGQFNLQQATELPKFLGAYDFAKLYNTAIENSMSENYTQYTEEQLEMIRTHSNPNVYGDENLLDYLNKFGYSTIHSLSVSGGSGFIKYYVSGGYTNTKGLYSGVGRDRYNYSIKLDATLLKGLVLSLDVNGNRSENKNTSYTTIDAAYSYSPLQTLKFTDGSLASLSGSNPLLAVEGLGGYIKNKTNFNTISANLNYEFSRIKGLSMYLRATFDSNNSIEKRFNNPTTLYLYDEKDGSFSEDPLTTYPKAKITLEQRDQFVDNKLLEAGINYNRTFVEKHNVSGMFVANYQDYKNLYMDGTNNDMPGEYPETMGTVTDSSLSGNEYYYQRASFIGRATYGYDNRYFIEGSFRIDGSTKFHPNNRWGFFPTVSASWILSNERFFKQWDQPAISNVKFRASTGILGRDGGISDYAYLNNYIYVVSQGYNINSSYKPGIIMDTNTYPNPDLKWEKSKDYNIAADLGLWGNRIGVTFEHYWRYRTNMITSAPTYLYPPSTGTNGVVPEMNFGKVKTWGWDLTLTHKNTIRKVRYDVALTLSKVNDRVLDYGDESTVTPSLRRKGGNYMVWKVYEAEGLFQSYEEIMSAPDHDGNGNASIAPGDIRYKDQDGDGSITENDQIYVKNSSYPDMAFSIKLGLQYKGFFMNAMFQGVSGYQQKVNELYTLESGSLPRFQEYHLNDSWTESNPGANYPRVKFASKTDNNRKESTFWIKDCNFVRLKSLSVGYGLPASLLRKWKISSLSIALQGSNLFTLSSLDNMDPESLRGYPIQRSYGVTLNFGF</sequence>
<dbReference type="NCBIfam" id="TIGR04056">
    <property type="entry name" value="OMP_RagA_SusC"/>
    <property type="match status" value="1"/>
</dbReference>
<keyword evidence="8" id="KW-0732">Signal</keyword>
<protein>
    <submittedName>
        <fullName evidence="10">SusC/RagA family TonB-linked outer membrane protein</fullName>
    </submittedName>
</protein>
<evidence type="ECO:0000313" key="11">
    <source>
        <dbReference type="Proteomes" id="UP000594042"/>
    </source>
</evidence>
<reference evidence="11" key="1">
    <citation type="submission" date="2020-07" db="EMBL/GenBank/DDBJ databases">
        <title>Complete genome sequencing of Coprobacter sp. strain 2CBH44.</title>
        <authorList>
            <person name="Sakamoto M."/>
            <person name="Murakami T."/>
            <person name="Mori H."/>
        </authorList>
    </citation>
    <scope>NUCLEOTIDE SEQUENCE [LARGE SCALE GENOMIC DNA]</scope>
    <source>
        <strain evidence="11">2CBH44</strain>
    </source>
</reference>
<dbReference type="SUPFAM" id="SSF49464">
    <property type="entry name" value="Carboxypeptidase regulatory domain-like"/>
    <property type="match status" value="1"/>
</dbReference>
<organism evidence="10 11">
    <name type="scientific">Coprobacter secundus subsp. similis</name>
    <dbReference type="NCBI Taxonomy" id="2751153"/>
    <lineage>
        <taxon>Bacteria</taxon>
        <taxon>Pseudomonadati</taxon>
        <taxon>Bacteroidota</taxon>
        <taxon>Bacteroidia</taxon>
        <taxon>Bacteroidales</taxon>
        <taxon>Barnesiellaceae</taxon>
        <taxon>Coprobacter</taxon>
    </lineage>
</organism>
<dbReference type="Gene3D" id="2.40.170.20">
    <property type="entry name" value="TonB-dependent receptor, beta-barrel domain"/>
    <property type="match status" value="1"/>
</dbReference>
<feature type="signal peptide" evidence="8">
    <location>
        <begin position="1"/>
        <end position="22"/>
    </location>
</feature>
<feature type="domain" description="TonB-dependent receptor plug" evidence="9">
    <location>
        <begin position="121"/>
        <end position="233"/>
    </location>
</feature>
<dbReference type="InterPro" id="IPR037066">
    <property type="entry name" value="Plug_dom_sf"/>
</dbReference>
<evidence type="ECO:0000256" key="5">
    <source>
        <dbReference type="ARBA" id="ARBA00023136"/>
    </source>
</evidence>
<keyword evidence="4 7" id="KW-0812">Transmembrane</keyword>
<dbReference type="SUPFAM" id="SSF56935">
    <property type="entry name" value="Porins"/>
    <property type="match status" value="1"/>
</dbReference>
<dbReference type="EMBL" id="AP023322">
    <property type="protein sequence ID" value="BCI62905.1"/>
    <property type="molecule type" value="Genomic_DNA"/>
</dbReference>
<feature type="chain" id="PRO_5028820770" evidence="8">
    <location>
        <begin position="23"/>
        <end position="1030"/>
    </location>
</feature>
<evidence type="ECO:0000259" key="9">
    <source>
        <dbReference type="Pfam" id="PF07715"/>
    </source>
</evidence>
<dbReference type="InterPro" id="IPR012910">
    <property type="entry name" value="Plug_dom"/>
</dbReference>
<evidence type="ECO:0000256" key="2">
    <source>
        <dbReference type="ARBA" id="ARBA00022448"/>
    </source>
</evidence>
<evidence type="ECO:0000313" key="10">
    <source>
        <dbReference type="EMBL" id="BCI62905.1"/>
    </source>
</evidence>
<name>A0A7G1HT18_9BACT</name>
<keyword evidence="3 7" id="KW-1134">Transmembrane beta strand</keyword>